<reference evidence="1 2" key="1">
    <citation type="journal article" date="2017" name="Curr. Biol.">
        <title>Genome architecture and evolution of a unichromosomal asexual nematode.</title>
        <authorList>
            <person name="Fradin H."/>
            <person name="Zegar C."/>
            <person name="Gutwein M."/>
            <person name="Lucas J."/>
            <person name="Kovtun M."/>
            <person name="Corcoran D."/>
            <person name="Baugh L.R."/>
            <person name="Kiontke K."/>
            <person name="Gunsalus K."/>
            <person name="Fitch D.H."/>
            <person name="Piano F."/>
        </authorList>
    </citation>
    <scope>NUCLEOTIDE SEQUENCE [LARGE SCALE GENOMIC DNA]</scope>
    <source>
        <strain evidence="1">PF1309</strain>
    </source>
</reference>
<organism evidence="1 2">
    <name type="scientific">Diploscapter pachys</name>
    <dbReference type="NCBI Taxonomy" id="2018661"/>
    <lineage>
        <taxon>Eukaryota</taxon>
        <taxon>Metazoa</taxon>
        <taxon>Ecdysozoa</taxon>
        <taxon>Nematoda</taxon>
        <taxon>Chromadorea</taxon>
        <taxon>Rhabditida</taxon>
        <taxon>Rhabditina</taxon>
        <taxon>Rhabditomorpha</taxon>
        <taxon>Rhabditoidea</taxon>
        <taxon>Rhabditidae</taxon>
        <taxon>Diploscapter</taxon>
    </lineage>
</organism>
<dbReference type="Pfam" id="PF13920">
    <property type="entry name" value="zf-C3HC4_3"/>
    <property type="match status" value="1"/>
</dbReference>
<comment type="caution">
    <text evidence="1">The sequence shown here is derived from an EMBL/GenBank/DDBJ whole genome shotgun (WGS) entry which is preliminary data.</text>
</comment>
<dbReference type="InterPro" id="IPR013083">
    <property type="entry name" value="Znf_RING/FYVE/PHD"/>
</dbReference>
<accession>A0A2A2LPC4</accession>
<name>A0A2A2LPC4_9BILA</name>
<proteinExistence type="predicted"/>
<evidence type="ECO:0008006" key="3">
    <source>
        <dbReference type="Google" id="ProtNLM"/>
    </source>
</evidence>
<protein>
    <recommendedName>
        <fullName evidence="3">RING-type domain-containing protein</fullName>
    </recommendedName>
</protein>
<sequence length="213" mass="24728">MPRKWVRFYLGEILRYAYKTAIAHFAQETLRYKYAHQPHDKATSDKDACICCTEYRAAIRAEPCGHWISCGPCFVNIFENSLKNPYTIPTCIFCRTPLKGVAYRRKRMRRKSRFDNKFDEMYRLSNGDYFFGERFNERPVTIRTENIMAEEDWIRMGRPYANKEIVTGNTCSSSKSTESYMTIGSFGHSTIGNTNDSTCTQSTHFSTITSKSL</sequence>
<dbReference type="AlphaFoldDB" id="A0A2A2LPC4"/>
<dbReference type="EMBL" id="LIAE01006535">
    <property type="protein sequence ID" value="PAV88008.1"/>
    <property type="molecule type" value="Genomic_DNA"/>
</dbReference>
<dbReference type="STRING" id="2018661.A0A2A2LPC4"/>
<evidence type="ECO:0000313" key="2">
    <source>
        <dbReference type="Proteomes" id="UP000218231"/>
    </source>
</evidence>
<dbReference type="Proteomes" id="UP000218231">
    <property type="component" value="Unassembled WGS sequence"/>
</dbReference>
<dbReference type="Gene3D" id="3.30.40.10">
    <property type="entry name" value="Zinc/RING finger domain, C3HC4 (zinc finger)"/>
    <property type="match status" value="1"/>
</dbReference>
<evidence type="ECO:0000313" key="1">
    <source>
        <dbReference type="EMBL" id="PAV88008.1"/>
    </source>
</evidence>
<keyword evidence="2" id="KW-1185">Reference proteome</keyword>
<gene>
    <name evidence="1" type="ORF">WR25_20267</name>
</gene>